<feature type="transmembrane region" description="Helical" evidence="2">
    <location>
        <begin position="104"/>
        <end position="123"/>
    </location>
</feature>
<feature type="transmembrane region" description="Helical" evidence="2">
    <location>
        <begin position="168"/>
        <end position="190"/>
    </location>
</feature>
<organism evidence="3 4">
    <name type="scientific">Hesseltinella vesiculosa</name>
    <dbReference type="NCBI Taxonomy" id="101127"/>
    <lineage>
        <taxon>Eukaryota</taxon>
        <taxon>Fungi</taxon>
        <taxon>Fungi incertae sedis</taxon>
        <taxon>Mucoromycota</taxon>
        <taxon>Mucoromycotina</taxon>
        <taxon>Mucoromycetes</taxon>
        <taxon>Mucorales</taxon>
        <taxon>Cunninghamellaceae</taxon>
        <taxon>Hesseltinella</taxon>
    </lineage>
</organism>
<sequence length="319" mass="36058">MNFSTAKKFSQGRFIHTSHSSLKKCCGCIHLRIGGVLATCVWAGFTLYFAVISFQIKSPFYSYMQAPPLIVFGVINLLFFLLCLMGLFCLFMNSWKAVRYYIRSLWFFLFLMLGDAFINMVLFGTYQSDYQQWCISNAQAALPNGTSIANTGQDYYNCAKLWQDEFKFSLICVVLMSSLSIYWATCLYSYSHKLRAMEVWAFAQVYGVVDGVAPYYEPPPGVQEPDVIVLQNKKPSRYDKDTQDADDQQPSTSNGLIQSLKRLTAFKSTASSRNAVHDHAQRQTSRLPQHVTMPSSGSPLGHLPSFSEKHDSSTVIEIN</sequence>
<accession>A0A1X2GLY1</accession>
<keyword evidence="2" id="KW-1133">Transmembrane helix</keyword>
<reference evidence="3 4" key="1">
    <citation type="submission" date="2016-07" db="EMBL/GenBank/DDBJ databases">
        <title>Pervasive Adenine N6-methylation of Active Genes in Fungi.</title>
        <authorList>
            <consortium name="DOE Joint Genome Institute"/>
            <person name="Mondo S.J."/>
            <person name="Dannebaum R.O."/>
            <person name="Kuo R.C."/>
            <person name="Labutti K."/>
            <person name="Haridas S."/>
            <person name="Kuo A."/>
            <person name="Salamov A."/>
            <person name="Ahrendt S.R."/>
            <person name="Lipzen A."/>
            <person name="Sullivan W."/>
            <person name="Andreopoulos W.B."/>
            <person name="Clum A."/>
            <person name="Lindquist E."/>
            <person name="Daum C."/>
            <person name="Ramamoorthy G.K."/>
            <person name="Gryganskyi A."/>
            <person name="Culley D."/>
            <person name="Magnuson J.K."/>
            <person name="James T.Y."/>
            <person name="O'Malley M.A."/>
            <person name="Stajich J.E."/>
            <person name="Spatafora J.W."/>
            <person name="Visel A."/>
            <person name="Grigoriev I.V."/>
        </authorList>
    </citation>
    <scope>NUCLEOTIDE SEQUENCE [LARGE SCALE GENOMIC DNA]</scope>
    <source>
        <strain evidence="3 4">NRRL 3301</strain>
    </source>
</reference>
<keyword evidence="2" id="KW-0472">Membrane</keyword>
<comment type="caution">
    <text evidence="3">The sequence shown here is derived from an EMBL/GenBank/DDBJ whole genome shotgun (WGS) entry which is preliminary data.</text>
</comment>
<evidence type="ECO:0000313" key="4">
    <source>
        <dbReference type="Proteomes" id="UP000242146"/>
    </source>
</evidence>
<keyword evidence="4" id="KW-1185">Reference proteome</keyword>
<feature type="transmembrane region" description="Helical" evidence="2">
    <location>
        <begin position="33"/>
        <end position="56"/>
    </location>
</feature>
<evidence type="ECO:0000256" key="2">
    <source>
        <dbReference type="SAM" id="Phobius"/>
    </source>
</evidence>
<evidence type="ECO:0000256" key="1">
    <source>
        <dbReference type="SAM" id="MobiDB-lite"/>
    </source>
</evidence>
<dbReference type="AlphaFoldDB" id="A0A1X2GLY1"/>
<dbReference type="EMBL" id="MCGT01000009">
    <property type="protein sequence ID" value="ORX56870.1"/>
    <property type="molecule type" value="Genomic_DNA"/>
</dbReference>
<proteinExistence type="predicted"/>
<feature type="region of interest" description="Disordered" evidence="1">
    <location>
        <begin position="271"/>
        <end position="319"/>
    </location>
</feature>
<keyword evidence="2" id="KW-0812">Transmembrane</keyword>
<gene>
    <name evidence="3" type="ORF">DM01DRAFT_1382289</name>
</gene>
<feature type="transmembrane region" description="Helical" evidence="2">
    <location>
        <begin position="68"/>
        <end position="92"/>
    </location>
</feature>
<dbReference type="OrthoDB" id="2385978at2759"/>
<protein>
    <submittedName>
        <fullName evidence="3">Uncharacterized protein</fullName>
    </submittedName>
</protein>
<evidence type="ECO:0000313" key="3">
    <source>
        <dbReference type="EMBL" id="ORX56870.1"/>
    </source>
</evidence>
<dbReference type="Proteomes" id="UP000242146">
    <property type="component" value="Unassembled WGS sequence"/>
</dbReference>
<feature type="compositionally biased region" description="Low complexity" evidence="1">
    <location>
        <begin position="294"/>
        <end position="306"/>
    </location>
</feature>
<name>A0A1X2GLY1_9FUNG</name>